<proteinExistence type="predicted"/>
<evidence type="ECO:0000256" key="1">
    <source>
        <dbReference type="SAM" id="MobiDB-lite"/>
    </source>
</evidence>
<feature type="region of interest" description="Disordered" evidence="1">
    <location>
        <begin position="45"/>
        <end position="67"/>
    </location>
</feature>
<name>A0AAV0KA02_9ROSI</name>
<feature type="non-terminal residue" evidence="2">
    <location>
        <position position="1"/>
    </location>
</feature>
<accession>A0AAV0KA02</accession>
<feature type="compositionally biased region" description="Low complexity" evidence="1">
    <location>
        <begin position="57"/>
        <end position="67"/>
    </location>
</feature>
<reference evidence="2" key="1">
    <citation type="submission" date="2022-08" db="EMBL/GenBank/DDBJ databases">
        <authorList>
            <person name="Gutierrez-Valencia J."/>
        </authorList>
    </citation>
    <scope>NUCLEOTIDE SEQUENCE</scope>
</reference>
<dbReference type="AlphaFoldDB" id="A0AAV0KA02"/>
<gene>
    <name evidence="2" type="ORF">LITE_LOCUS17727</name>
</gene>
<dbReference type="Proteomes" id="UP001154282">
    <property type="component" value="Unassembled WGS sequence"/>
</dbReference>
<sequence length="67" mass="6803">QVNYTTTSGPTSSSGPWLMYTAASHHVTSDLGNLSIYSDYTGPDEILVGDGSGSSHGGAAAEGGKQR</sequence>
<evidence type="ECO:0000313" key="2">
    <source>
        <dbReference type="EMBL" id="CAI0418690.1"/>
    </source>
</evidence>
<keyword evidence="3" id="KW-1185">Reference proteome</keyword>
<evidence type="ECO:0000313" key="3">
    <source>
        <dbReference type="Proteomes" id="UP001154282"/>
    </source>
</evidence>
<protein>
    <submittedName>
        <fullName evidence="2">Uncharacterized protein</fullName>
    </submittedName>
</protein>
<dbReference type="EMBL" id="CAMGYJ010000005">
    <property type="protein sequence ID" value="CAI0418690.1"/>
    <property type="molecule type" value="Genomic_DNA"/>
</dbReference>
<comment type="caution">
    <text evidence="2">The sequence shown here is derived from an EMBL/GenBank/DDBJ whole genome shotgun (WGS) entry which is preliminary data.</text>
</comment>
<organism evidence="2 3">
    <name type="scientific">Linum tenue</name>
    <dbReference type="NCBI Taxonomy" id="586396"/>
    <lineage>
        <taxon>Eukaryota</taxon>
        <taxon>Viridiplantae</taxon>
        <taxon>Streptophyta</taxon>
        <taxon>Embryophyta</taxon>
        <taxon>Tracheophyta</taxon>
        <taxon>Spermatophyta</taxon>
        <taxon>Magnoliopsida</taxon>
        <taxon>eudicotyledons</taxon>
        <taxon>Gunneridae</taxon>
        <taxon>Pentapetalae</taxon>
        <taxon>rosids</taxon>
        <taxon>fabids</taxon>
        <taxon>Malpighiales</taxon>
        <taxon>Linaceae</taxon>
        <taxon>Linum</taxon>
    </lineage>
</organism>